<keyword evidence="4" id="KW-0804">Transcription</keyword>
<evidence type="ECO:0000313" key="6">
    <source>
        <dbReference type="EMBL" id="EKX53834.1"/>
    </source>
</evidence>
<dbReference type="InterPro" id="IPR003162">
    <property type="entry name" value="TFIID-31"/>
</dbReference>
<dbReference type="PaxDb" id="55529-EKX53834"/>
<dbReference type="GO" id="GO:0046982">
    <property type="term" value="F:protein heterodimerization activity"/>
    <property type="evidence" value="ECO:0007669"/>
    <property type="project" value="InterPro"/>
</dbReference>
<dbReference type="GO" id="GO:0005669">
    <property type="term" value="C:transcription factor TFIID complex"/>
    <property type="evidence" value="ECO:0007669"/>
    <property type="project" value="TreeGrafter"/>
</dbReference>
<evidence type="ECO:0000256" key="4">
    <source>
        <dbReference type="ARBA" id="ARBA00023163"/>
    </source>
</evidence>
<comment type="similarity">
    <text evidence="2">Belongs to the TAF9 family.</text>
</comment>
<comment type="subcellular location">
    <subcellularLocation>
        <location evidence="1">Nucleus</location>
    </subcellularLocation>
</comment>
<dbReference type="eggNOG" id="KOG3334">
    <property type="taxonomic scope" value="Eukaryota"/>
</dbReference>
<dbReference type="PANTHER" id="PTHR48068">
    <property type="entry name" value="TAF9 RNA POLYMERASE II, TATA BOX-BINDING PROTEIN (TBP)-ASSOCIATED FACTOR"/>
    <property type="match status" value="1"/>
</dbReference>
<dbReference type="SUPFAM" id="SSF47113">
    <property type="entry name" value="Histone-fold"/>
    <property type="match status" value="1"/>
</dbReference>
<reference evidence="6 8" key="1">
    <citation type="journal article" date="2012" name="Nature">
        <title>Algal genomes reveal evolutionary mosaicism and the fate of nucleomorphs.</title>
        <authorList>
            <consortium name="DOE Joint Genome Institute"/>
            <person name="Curtis B.A."/>
            <person name="Tanifuji G."/>
            <person name="Burki F."/>
            <person name="Gruber A."/>
            <person name="Irimia M."/>
            <person name="Maruyama S."/>
            <person name="Arias M.C."/>
            <person name="Ball S.G."/>
            <person name="Gile G.H."/>
            <person name="Hirakawa Y."/>
            <person name="Hopkins J.F."/>
            <person name="Kuo A."/>
            <person name="Rensing S.A."/>
            <person name="Schmutz J."/>
            <person name="Symeonidi A."/>
            <person name="Elias M."/>
            <person name="Eveleigh R.J."/>
            <person name="Herman E.K."/>
            <person name="Klute M.J."/>
            <person name="Nakayama T."/>
            <person name="Obornik M."/>
            <person name="Reyes-Prieto A."/>
            <person name="Armbrust E.V."/>
            <person name="Aves S.J."/>
            <person name="Beiko R.G."/>
            <person name="Coutinho P."/>
            <person name="Dacks J.B."/>
            <person name="Durnford D.G."/>
            <person name="Fast N.M."/>
            <person name="Green B.R."/>
            <person name="Grisdale C.J."/>
            <person name="Hempel F."/>
            <person name="Henrissat B."/>
            <person name="Hoppner M.P."/>
            <person name="Ishida K."/>
            <person name="Kim E."/>
            <person name="Koreny L."/>
            <person name="Kroth P.G."/>
            <person name="Liu Y."/>
            <person name="Malik S.B."/>
            <person name="Maier U.G."/>
            <person name="McRose D."/>
            <person name="Mock T."/>
            <person name="Neilson J.A."/>
            <person name="Onodera N.T."/>
            <person name="Poole A.M."/>
            <person name="Pritham E.J."/>
            <person name="Richards T.A."/>
            <person name="Rocap G."/>
            <person name="Roy S.W."/>
            <person name="Sarai C."/>
            <person name="Schaack S."/>
            <person name="Shirato S."/>
            <person name="Slamovits C.H."/>
            <person name="Spencer D.F."/>
            <person name="Suzuki S."/>
            <person name="Worden A.Z."/>
            <person name="Zauner S."/>
            <person name="Barry K."/>
            <person name="Bell C."/>
            <person name="Bharti A.K."/>
            <person name="Crow J.A."/>
            <person name="Grimwood J."/>
            <person name="Kramer R."/>
            <person name="Lindquist E."/>
            <person name="Lucas S."/>
            <person name="Salamov A."/>
            <person name="McFadden G.I."/>
            <person name="Lane C.E."/>
            <person name="Keeling P.J."/>
            <person name="Gray M.W."/>
            <person name="Grigoriev I.V."/>
            <person name="Archibald J.M."/>
        </authorList>
    </citation>
    <scope>NUCLEOTIDE SEQUENCE</scope>
    <source>
        <strain evidence="6 8">CCMP2712</strain>
    </source>
</reference>
<dbReference type="InterPro" id="IPR009072">
    <property type="entry name" value="Histone-fold"/>
</dbReference>
<keyword evidence="8" id="KW-1185">Reference proteome</keyword>
<evidence type="ECO:0000256" key="1">
    <source>
        <dbReference type="ARBA" id="ARBA00004123"/>
    </source>
</evidence>
<dbReference type="RefSeq" id="XP_005840814.1">
    <property type="nucleotide sequence ID" value="XM_005840757.1"/>
</dbReference>
<dbReference type="AlphaFoldDB" id="L1JZX5"/>
<gene>
    <name evidence="6" type="ORF">GUITHDRAFT_59456</name>
</gene>
<dbReference type="EnsemblProtists" id="EKX53834">
    <property type="protein sequence ID" value="EKX53834"/>
    <property type="gene ID" value="GUITHDRAFT_59456"/>
</dbReference>
<reference evidence="8" key="2">
    <citation type="submission" date="2012-11" db="EMBL/GenBank/DDBJ databases">
        <authorList>
            <person name="Kuo A."/>
            <person name="Curtis B.A."/>
            <person name="Tanifuji G."/>
            <person name="Burki F."/>
            <person name="Gruber A."/>
            <person name="Irimia M."/>
            <person name="Maruyama S."/>
            <person name="Arias M.C."/>
            <person name="Ball S.G."/>
            <person name="Gile G.H."/>
            <person name="Hirakawa Y."/>
            <person name="Hopkins J.F."/>
            <person name="Rensing S.A."/>
            <person name="Schmutz J."/>
            <person name="Symeonidi A."/>
            <person name="Elias M."/>
            <person name="Eveleigh R.J."/>
            <person name="Herman E.K."/>
            <person name="Klute M.J."/>
            <person name="Nakayama T."/>
            <person name="Obornik M."/>
            <person name="Reyes-Prieto A."/>
            <person name="Armbrust E.V."/>
            <person name="Aves S.J."/>
            <person name="Beiko R.G."/>
            <person name="Coutinho P."/>
            <person name="Dacks J.B."/>
            <person name="Durnford D.G."/>
            <person name="Fast N.M."/>
            <person name="Green B.R."/>
            <person name="Grisdale C."/>
            <person name="Hempe F."/>
            <person name="Henrissat B."/>
            <person name="Hoppner M.P."/>
            <person name="Ishida K.-I."/>
            <person name="Kim E."/>
            <person name="Koreny L."/>
            <person name="Kroth P.G."/>
            <person name="Liu Y."/>
            <person name="Malik S.-B."/>
            <person name="Maier U.G."/>
            <person name="McRose D."/>
            <person name="Mock T."/>
            <person name="Neilson J.A."/>
            <person name="Onodera N.T."/>
            <person name="Poole A.M."/>
            <person name="Pritham E.J."/>
            <person name="Richards T.A."/>
            <person name="Rocap G."/>
            <person name="Roy S.W."/>
            <person name="Sarai C."/>
            <person name="Schaack S."/>
            <person name="Shirato S."/>
            <person name="Slamovits C.H."/>
            <person name="Spencer D.F."/>
            <person name="Suzuki S."/>
            <person name="Worden A.Z."/>
            <person name="Zauner S."/>
            <person name="Barry K."/>
            <person name="Bell C."/>
            <person name="Bharti A.K."/>
            <person name="Crow J.A."/>
            <person name="Grimwood J."/>
            <person name="Kramer R."/>
            <person name="Lindquist E."/>
            <person name="Lucas S."/>
            <person name="Salamov A."/>
            <person name="McFadden G.I."/>
            <person name="Lane C.E."/>
            <person name="Keeling P.J."/>
            <person name="Gray M.W."/>
            <person name="Grigoriev I.V."/>
            <person name="Archibald J.M."/>
        </authorList>
    </citation>
    <scope>NUCLEOTIDE SEQUENCE</scope>
    <source>
        <strain evidence="8">CCMP2712</strain>
    </source>
</reference>
<sequence>DSERIVNILNSMGVNDFDNRVVQMLREILHRFNVDVFKEAVWAAHQRLGTKPDEEKTNPTVELDDLKLALEMKVQHAQEYAQRPDAEKLEEWAKAKNACPLPNIPNRPGIPLPQERFCLNA</sequence>
<evidence type="ECO:0000313" key="8">
    <source>
        <dbReference type="Proteomes" id="UP000011087"/>
    </source>
</evidence>
<feature type="non-terminal residue" evidence="6">
    <location>
        <position position="1"/>
    </location>
</feature>
<keyword evidence="5" id="KW-0539">Nucleus</keyword>
<proteinExistence type="inferred from homology"/>
<dbReference type="GO" id="GO:0051123">
    <property type="term" value="P:RNA polymerase II preinitiation complex assembly"/>
    <property type="evidence" value="ECO:0007669"/>
    <property type="project" value="TreeGrafter"/>
</dbReference>
<keyword evidence="3" id="KW-0805">Transcription regulation</keyword>
<dbReference type="EMBL" id="JH992969">
    <property type="protein sequence ID" value="EKX53834.1"/>
    <property type="molecule type" value="Genomic_DNA"/>
</dbReference>
<dbReference type="InterPro" id="IPR051431">
    <property type="entry name" value="TFIID_subunit_9"/>
</dbReference>
<reference evidence="7" key="3">
    <citation type="submission" date="2016-03" db="UniProtKB">
        <authorList>
            <consortium name="EnsemblProtists"/>
        </authorList>
    </citation>
    <scope>IDENTIFICATION</scope>
</reference>
<evidence type="ECO:0000256" key="3">
    <source>
        <dbReference type="ARBA" id="ARBA00023015"/>
    </source>
</evidence>
<dbReference type="GO" id="GO:0003713">
    <property type="term" value="F:transcription coactivator activity"/>
    <property type="evidence" value="ECO:0007669"/>
    <property type="project" value="TreeGrafter"/>
</dbReference>
<evidence type="ECO:0000256" key="2">
    <source>
        <dbReference type="ARBA" id="ARBA00007646"/>
    </source>
</evidence>
<dbReference type="Gene3D" id="1.10.20.10">
    <property type="entry name" value="Histone, subunit A"/>
    <property type="match status" value="1"/>
</dbReference>
<name>L1JZX5_GUITC</name>
<dbReference type="PANTHER" id="PTHR48068:SF4">
    <property type="entry name" value="TATA-BOX BINDING PROTEIN ASSOCIATED FACTOR 9"/>
    <property type="match status" value="1"/>
</dbReference>
<dbReference type="Pfam" id="PF02291">
    <property type="entry name" value="TFIID-31kDa"/>
    <property type="match status" value="1"/>
</dbReference>
<dbReference type="GeneID" id="17310432"/>
<dbReference type="KEGG" id="gtt:GUITHDRAFT_59456"/>
<organism evidence="6">
    <name type="scientific">Guillardia theta (strain CCMP2712)</name>
    <name type="common">Cryptophyte</name>
    <dbReference type="NCBI Taxonomy" id="905079"/>
    <lineage>
        <taxon>Eukaryota</taxon>
        <taxon>Cryptophyceae</taxon>
        <taxon>Pyrenomonadales</taxon>
        <taxon>Geminigeraceae</taxon>
        <taxon>Guillardia</taxon>
    </lineage>
</organism>
<feature type="non-terminal residue" evidence="6">
    <location>
        <position position="121"/>
    </location>
</feature>
<dbReference type="Proteomes" id="UP000011087">
    <property type="component" value="Unassembled WGS sequence"/>
</dbReference>
<dbReference type="STRING" id="905079.L1JZX5"/>
<dbReference type="GO" id="GO:0016251">
    <property type="term" value="F:RNA polymerase II general transcription initiation factor activity"/>
    <property type="evidence" value="ECO:0007669"/>
    <property type="project" value="TreeGrafter"/>
</dbReference>
<evidence type="ECO:0000313" key="7">
    <source>
        <dbReference type="EnsemblProtists" id="EKX53834"/>
    </source>
</evidence>
<evidence type="ECO:0000256" key="5">
    <source>
        <dbReference type="ARBA" id="ARBA00023242"/>
    </source>
</evidence>
<dbReference type="HOGENOM" id="CLU_068315_3_1_1"/>
<dbReference type="OrthoDB" id="341924at2759"/>
<accession>L1JZX5</accession>
<protein>
    <submittedName>
        <fullName evidence="6 7">Uncharacterized protein</fullName>
    </submittedName>
</protein>
<dbReference type="GO" id="GO:0000124">
    <property type="term" value="C:SAGA complex"/>
    <property type="evidence" value="ECO:0007669"/>
    <property type="project" value="TreeGrafter"/>
</dbReference>